<dbReference type="GO" id="GO:0003677">
    <property type="term" value="F:DNA binding"/>
    <property type="evidence" value="ECO:0007669"/>
    <property type="project" value="UniProtKB-KW"/>
</dbReference>
<evidence type="ECO:0000313" key="6">
    <source>
        <dbReference type="Proteomes" id="UP000245959"/>
    </source>
</evidence>
<dbReference type="PRINTS" id="PR00035">
    <property type="entry name" value="HTHGNTR"/>
</dbReference>
<keyword evidence="6" id="KW-1185">Reference proteome</keyword>
<evidence type="ECO:0000256" key="1">
    <source>
        <dbReference type="ARBA" id="ARBA00023015"/>
    </source>
</evidence>
<evidence type="ECO:0000256" key="2">
    <source>
        <dbReference type="ARBA" id="ARBA00023125"/>
    </source>
</evidence>
<comment type="caution">
    <text evidence="5">The sequence shown here is derived from an EMBL/GenBank/DDBJ whole genome shotgun (WGS) entry which is preliminary data.</text>
</comment>
<keyword evidence="2" id="KW-0238">DNA-binding</keyword>
<accession>A0A2U1B4S7</accession>
<gene>
    <name evidence="5" type="ORF">C8D82_108128</name>
</gene>
<evidence type="ECO:0000256" key="3">
    <source>
        <dbReference type="ARBA" id="ARBA00023163"/>
    </source>
</evidence>
<dbReference type="Gene3D" id="3.40.50.2300">
    <property type="match status" value="2"/>
</dbReference>
<organism evidence="5 6">
    <name type="scientific">Victivallis vadensis</name>
    <dbReference type="NCBI Taxonomy" id="172901"/>
    <lineage>
        <taxon>Bacteria</taxon>
        <taxon>Pseudomonadati</taxon>
        <taxon>Lentisphaerota</taxon>
        <taxon>Lentisphaeria</taxon>
        <taxon>Victivallales</taxon>
        <taxon>Victivallaceae</taxon>
        <taxon>Victivallis</taxon>
    </lineage>
</organism>
<dbReference type="CDD" id="cd07377">
    <property type="entry name" value="WHTH_GntR"/>
    <property type="match status" value="1"/>
</dbReference>
<feature type="domain" description="HTH gntR-type" evidence="4">
    <location>
        <begin position="6"/>
        <end position="73"/>
    </location>
</feature>
<dbReference type="Pfam" id="PF00392">
    <property type="entry name" value="GntR"/>
    <property type="match status" value="1"/>
</dbReference>
<dbReference type="PROSITE" id="PS50949">
    <property type="entry name" value="HTH_GNTR"/>
    <property type="match status" value="1"/>
</dbReference>
<dbReference type="InterPro" id="IPR000524">
    <property type="entry name" value="Tscrpt_reg_HTH_GntR"/>
</dbReference>
<dbReference type="Proteomes" id="UP000245959">
    <property type="component" value="Unassembled WGS sequence"/>
</dbReference>
<dbReference type="GeneID" id="78294806"/>
<keyword evidence="1" id="KW-0805">Transcription regulation</keyword>
<evidence type="ECO:0000313" key="5">
    <source>
        <dbReference type="EMBL" id="PVY43601.1"/>
    </source>
</evidence>
<dbReference type="OrthoDB" id="2530535at2"/>
<dbReference type="RefSeq" id="WP_116883502.1">
    <property type="nucleotide sequence ID" value="NZ_CABMMC010000094.1"/>
</dbReference>
<dbReference type="SMART" id="SM00345">
    <property type="entry name" value="HTH_GNTR"/>
    <property type="match status" value="1"/>
</dbReference>
<dbReference type="EMBL" id="QEKH01000008">
    <property type="protein sequence ID" value="PVY43601.1"/>
    <property type="molecule type" value="Genomic_DNA"/>
</dbReference>
<dbReference type="GO" id="GO:0003700">
    <property type="term" value="F:DNA-binding transcription factor activity"/>
    <property type="evidence" value="ECO:0007669"/>
    <property type="project" value="InterPro"/>
</dbReference>
<dbReference type="SUPFAM" id="SSF46785">
    <property type="entry name" value="Winged helix' DNA-binding domain"/>
    <property type="match status" value="1"/>
</dbReference>
<dbReference type="InterPro" id="IPR036388">
    <property type="entry name" value="WH-like_DNA-bd_sf"/>
</dbReference>
<dbReference type="AlphaFoldDB" id="A0A2U1B4S7"/>
<evidence type="ECO:0000259" key="4">
    <source>
        <dbReference type="PROSITE" id="PS50949"/>
    </source>
</evidence>
<proteinExistence type="predicted"/>
<sequence>MVQSFLPACMRIRHYVLDWLSSTEGSGRKLPSSREIAARFNVSQPTVVKALQELIREGFLINLPRVGIFSNPDRVGSRKKLWGIVLGDGRWSYLTGEAVMVIFRMTENLMRRDSRYRLKVITMGETMDEEEGWPELSMLSGIFWWIPEDEMLPAIGKLAKTVPVVVVGKQCDEVPCFCRDYNEENYRIASRMLADGCRRLVLVKPDMEVEAAIAGVERACREANADFPEGCVLGNDSASLRDLERMVGLGMTPDGIIFNVPPQEYIPMLNENPAFADAVFYCDAAHITGEWKFRGYTGGVDYEEIAPFLADCLEHPHDKKCMKQIVPFHLEHV</sequence>
<keyword evidence="3" id="KW-0804">Transcription</keyword>
<name>A0A2U1B4S7_9BACT</name>
<protein>
    <submittedName>
        <fullName evidence="5">Regulatory GntR family protein</fullName>
    </submittedName>
</protein>
<reference evidence="5 6" key="1">
    <citation type="submission" date="2018-04" db="EMBL/GenBank/DDBJ databases">
        <title>Genomic Encyclopedia of Type Strains, Phase IV (KMG-IV): sequencing the most valuable type-strain genomes for metagenomic binning, comparative biology and taxonomic classification.</title>
        <authorList>
            <person name="Goeker M."/>
        </authorList>
    </citation>
    <scope>NUCLEOTIDE SEQUENCE [LARGE SCALE GENOMIC DNA]</scope>
    <source>
        <strain evidence="5 6">DSM 14823</strain>
    </source>
</reference>
<dbReference type="Gene3D" id="1.10.10.10">
    <property type="entry name" value="Winged helix-like DNA-binding domain superfamily/Winged helix DNA-binding domain"/>
    <property type="match status" value="1"/>
</dbReference>
<dbReference type="InterPro" id="IPR036390">
    <property type="entry name" value="WH_DNA-bd_sf"/>
</dbReference>